<sequence>MEYPDEVDDLVQLRLDQFVGQSQDMFTRVSDDLRSEIDFIRFVLAGRIGPEADEEVDRCRISLNAQQGVAPLPPRPETTITRDIDSVIGVSRSLPYTTALSVWPVPPFKETLTRDNHLKSRAYDAEGAEIQVPMHKIPNVPLGKVEQRHVVRIFFPRLYTAASEDPSWVGLSQENLALIYDHTVDVAWRVLERVADVRVPLHMTLNWLPTIPEDLVQLSIIAIDSRLCWYLVHYGLAAIRLVLVTYFIYCRLVLVNLSRPDVRTRYLDATLALSAVCVYILDARFTRPEVLRIEDPDHAHADASLCPLYMTVVRTCLQPDESDEHEVSFKWND</sequence>
<keyword evidence="1" id="KW-1133">Transmembrane helix</keyword>
<evidence type="ECO:0000313" key="2">
    <source>
        <dbReference type="EMBL" id="KAG1823820.1"/>
    </source>
</evidence>
<name>A0A9P7EJY8_9AGAM</name>
<evidence type="ECO:0000313" key="3">
    <source>
        <dbReference type="Proteomes" id="UP000807769"/>
    </source>
</evidence>
<dbReference type="AlphaFoldDB" id="A0A9P7EJY8"/>
<accession>A0A9P7EJY8</accession>
<proteinExistence type="predicted"/>
<evidence type="ECO:0000256" key="1">
    <source>
        <dbReference type="SAM" id="Phobius"/>
    </source>
</evidence>
<reference evidence="2" key="1">
    <citation type="journal article" date="2020" name="New Phytol.">
        <title>Comparative genomics reveals dynamic genome evolution in host specialist ectomycorrhizal fungi.</title>
        <authorList>
            <person name="Lofgren L.A."/>
            <person name="Nguyen N.H."/>
            <person name="Vilgalys R."/>
            <person name="Ruytinx J."/>
            <person name="Liao H.L."/>
            <person name="Branco S."/>
            <person name="Kuo A."/>
            <person name="LaButti K."/>
            <person name="Lipzen A."/>
            <person name="Andreopoulos W."/>
            <person name="Pangilinan J."/>
            <person name="Riley R."/>
            <person name="Hundley H."/>
            <person name="Na H."/>
            <person name="Barry K."/>
            <person name="Grigoriev I.V."/>
            <person name="Stajich J.E."/>
            <person name="Kennedy P.G."/>
        </authorList>
    </citation>
    <scope>NUCLEOTIDE SEQUENCE</scope>
    <source>
        <strain evidence="2">MN1</strain>
    </source>
</reference>
<comment type="caution">
    <text evidence="2">The sequence shown here is derived from an EMBL/GenBank/DDBJ whole genome shotgun (WGS) entry which is preliminary data.</text>
</comment>
<dbReference type="GeneID" id="64633424"/>
<keyword evidence="1" id="KW-0472">Membrane</keyword>
<organism evidence="2 3">
    <name type="scientific">Suillus subaureus</name>
    <dbReference type="NCBI Taxonomy" id="48587"/>
    <lineage>
        <taxon>Eukaryota</taxon>
        <taxon>Fungi</taxon>
        <taxon>Dikarya</taxon>
        <taxon>Basidiomycota</taxon>
        <taxon>Agaricomycotina</taxon>
        <taxon>Agaricomycetes</taxon>
        <taxon>Agaricomycetidae</taxon>
        <taxon>Boletales</taxon>
        <taxon>Suillineae</taxon>
        <taxon>Suillaceae</taxon>
        <taxon>Suillus</taxon>
    </lineage>
</organism>
<dbReference type="OrthoDB" id="2603924at2759"/>
<keyword evidence="1" id="KW-0812">Transmembrane</keyword>
<protein>
    <submittedName>
        <fullName evidence="2">Uncharacterized protein</fullName>
    </submittedName>
</protein>
<gene>
    <name evidence="2" type="ORF">BJ212DRAFT_1476684</name>
</gene>
<dbReference type="Proteomes" id="UP000807769">
    <property type="component" value="Unassembled WGS sequence"/>
</dbReference>
<keyword evidence="3" id="KW-1185">Reference proteome</keyword>
<dbReference type="RefSeq" id="XP_041197880.1">
    <property type="nucleotide sequence ID" value="XM_041339408.1"/>
</dbReference>
<dbReference type="EMBL" id="JABBWG010000004">
    <property type="protein sequence ID" value="KAG1823820.1"/>
    <property type="molecule type" value="Genomic_DNA"/>
</dbReference>
<feature type="transmembrane region" description="Helical" evidence="1">
    <location>
        <begin position="227"/>
        <end position="249"/>
    </location>
</feature>